<feature type="transmembrane region" description="Helical" evidence="6">
    <location>
        <begin position="44"/>
        <end position="69"/>
    </location>
</feature>
<keyword evidence="8" id="KW-1185">Reference proteome</keyword>
<dbReference type="CDD" id="cd00637">
    <property type="entry name" value="7tm_classA_rhodopsin-like"/>
    <property type="match status" value="1"/>
</dbReference>
<keyword evidence="4 6" id="KW-0472">Membrane</keyword>
<feature type="region of interest" description="Disordered" evidence="5">
    <location>
        <begin position="245"/>
        <end position="274"/>
    </location>
</feature>
<evidence type="ECO:0000256" key="5">
    <source>
        <dbReference type="SAM" id="MobiDB-lite"/>
    </source>
</evidence>
<comment type="caution">
    <text evidence="7">The sequence shown here is derived from an EMBL/GenBank/DDBJ whole genome shotgun (WGS) entry which is preliminary data.</text>
</comment>
<comment type="subcellular location">
    <subcellularLocation>
        <location evidence="1">Membrane</location>
        <topology evidence="1">Multi-pass membrane protein</topology>
    </subcellularLocation>
</comment>
<feature type="transmembrane region" description="Helical" evidence="6">
    <location>
        <begin position="156"/>
        <end position="176"/>
    </location>
</feature>
<evidence type="ECO:0000256" key="1">
    <source>
        <dbReference type="ARBA" id="ARBA00004141"/>
    </source>
</evidence>
<organism evidence="7 8">
    <name type="scientific">Mycoemilia scoparia</name>
    <dbReference type="NCBI Taxonomy" id="417184"/>
    <lineage>
        <taxon>Eukaryota</taxon>
        <taxon>Fungi</taxon>
        <taxon>Fungi incertae sedis</taxon>
        <taxon>Zoopagomycota</taxon>
        <taxon>Kickxellomycotina</taxon>
        <taxon>Kickxellomycetes</taxon>
        <taxon>Kickxellales</taxon>
        <taxon>Kickxellaceae</taxon>
        <taxon>Mycoemilia</taxon>
    </lineage>
</organism>
<dbReference type="EMBL" id="JANBPU010000040">
    <property type="protein sequence ID" value="KAJ1918663.1"/>
    <property type="molecule type" value="Genomic_DNA"/>
</dbReference>
<feature type="compositionally biased region" description="Polar residues" evidence="5">
    <location>
        <begin position="587"/>
        <end position="609"/>
    </location>
</feature>
<keyword evidence="2 6" id="KW-0812">Transmembrane</keyword>
<feature type="region of interest" description="Disordered" evidence="5">
    <location>
        <begin position="453"/>
        <end position="480"/>
    </location>
</feature>
<evidence type="ECO:0000313" key="8">
    <source>
        <dbReference type="Proteomes" id="UP001150538"/>
    </source>
</evidence>
<dbReference type="GO" id="GO:0005886">
    <property type="term" value="C:plasma membrane"/>
    <property type="evidence" value="ECO:0007669"/>
    <property type="project" value="TreeGrafter"/>
</dbReference>
<accession>A0A9W8A6V4</accession>
<evidence type="ECO:0000256" key="2">
    <source>
        <dbReference type="ARBA" id="ARBA00022692"/>
    </source>
</evidence>
<evidence type="ECO:0000256" key="6">
    <source>
        <dbReference type="SAM" id="Phobius"/>
    </source>
</evidence>
<gene>
    <name evidence="7" type="ORF">H4219_002466</name>
</gene>
<feature type="transmembrane region" description="Helical" evidence="6">
    <location>
        <begin position="206"/>
        <end position="228"/>
    </location>
</feature>
<name>A0A9W8A6V4_9FUNG</name>
<feature type="transmembrane region" description="Helical" evidence="6">
    <location>
        <begin position="81"/>
        <end position="99"/>
    </location>
</feature>
<evidence type="ECO:0000256" key="4">
    <source>
        <dbReference type="ARBA" id="ARBA00023136"/>
    </source>
</evidence>
<evidence type="ECO:0000256" key="3">
    <source>
        <dbReference type="ARBA" id="ARBA00022989"/>
    </source>
</evidence>
<feature type="transmembrane region" description="Helical" evidence="6">
    <location>
        <begin position="349"/>
        <end position="372"/>
    </location>
</feature>
<feature type="transmembrane region" description="Helical" evidence="6">
    <location>
        <begin position="384"/>
        <end position="404"/>
    </location>
</feature>
<sequence length="609" mass="68704">MISGLVRRYYELESEWALPLVHPNAPPGWVAKLLYAKMTGMSTVGYNMAIANLVMASIIIITVAGYCFVKPNIGMRPSFRLSASLAVADSLFALCMIIWHTDSIMDRMKGRHLRALMFMYSCSHNAFVFTTCCIAFHLHLTVIYNKHRFAKKISKFYELIAWSLTILVSQLFFYFFEDVVRIKQYSIIAVTSSSGRKLLIQFWMLYVWNIIGLVYCFVICSWVALRLLPIWTRLNSDRLRIPEASNGKSSSATPHHNPPSGHFVGSTPQQAKDELSPWNKNSELYNTPPTQLSSFHGGEIGEMFNNPRHVSNVRFDSFKHSTSKGGPPLTGESYNDPVKKQRRRVIRYTIIRLVLYPIIPILCSPWITIYVSTDNVDWTSTMGIVMPSLQGFLCFVVFLANPALDDIREAVLKRIRKTLRLRRRRSNHSDQSTSNIRNITKMLANNKVNTDGFNDEEENHYYGDKPSTSHSDRANVAANPSGLTFRYPPTSTSQWGDHYHSSFQKDSIGQFGGVGTNGSSFGVVNSRVAPYPTPTSLHQIHDGSNTVFAIPNDDDGHGDVHQIANNGFNSTNSKNQKHLSDGFTYPPWNNNASSETQNQHSGPNNIRIV</sequence>
<keyword evidence="3 6" id="KW-1133">Transmembrane helix</keyword>
<dbReference type="PANTHER" id="PTHR23112">
    <property type="entry name" value="G PROTEIN-COUPLED RECEPTOR 157-RELATED"/>
    <property type="match status" value="1"/>
</dbReference>
<dbReference type="Proteomes" id="UP001150538">
    <property type="component" value="Unassembled WGS sequence"/>
</dbReference>
<dbReference type="GO" id="GO:0004930">
    <property type="term" value="F:G protein-coupled receptor activity"/>
    <property type="evidence" value="ECO:0007669"/>
    <property type="project" value="TreeGrafter"/>
</dbReference>
<proteinExistence type="predicted"/>
<feature type="region of interest" description="Disordered" evidence="5">
    <location>
        <begin position="568"/>
        <end position="609"/>
    </location>
</feature>
<protein>
    <submittedName>
        <fullName evidence="7">Uncharacterized protein</fullName>
    </submittedName>
</protein>
<dbReference type="AlphaFoldDB" id="A0A9W8A6V4"/>
<dbReference type="PANTHER" id="PTHR23112:SF0">
    <property type="entry name" value="TRANSMEMBRANE PROTEIN 116"/>
    <property type="match status" value="1"/>
</dbReference>
<dbReference type="GO" id="GO:0007189">
    <property type="term" value="P:adenylate cyclase-activating G protein-coupled receptor signaling pathway"/>
    <property type="evidence" value="ECO:0007669"/>
    <property type="project" value="TreeGrafter"/>
</dbReference>
<evidence type="ECO:0000313" key="7">
    <source>
        <dbReference type="EMBL" id="KAJ1918663.1"/>
    </source>
</evidence>
<feature type="transmembrane region" description="Helical" evidence="6">
    <location>
        <begin position="126"/>
        <end position="144"/>
    </location>
</feature>
<dbReference type="SUPFAM" id="SSF81321">
    <property type="entry name" value="Family A G protein-coupled receptor-like"/>
    <property type="match status" value="1"/>
</dbReference>
<reference evidence="7" key="1">
    <citation type="submission" date="2022-07" db="EMBL/GenBank/DDBJ databases">
        <title>Phylogenomic reconstructions and comparative analyses of Kickxellomycotina fungi.</title>
        <authorList>
            <person name="Reynolds N.K."/>
            <person name="Stajich J.E."/>
            <person name="Barry K."/>
            <person name="Grigoriev I.V."/>
            <person name="Crous P."/>
            <person name="Smith M.E."/>
        </authorList>
    </citation>
    <scope>NUCLEOTIDE SEQUENCE</scope>
    <source>
        <strain evidence="7">NBRC 100468</strain>
    </source>
</reference>
<dbReference type="OrthoDB" id="3251871at2759"/>